<reference evidence="2" key="1">
    <citation type="submission" date="2023-01" db="EMBL/GenBank/DDBJ databases">
        <title>Colletotrichum chrysophilum M932 genome sequence.</title>
        <authorList>
            <person name="Baroncelli R."/>
        </authorList>
    </citation>
    <scope>NUCLEOTIDE SEQUENCE</scope>
    <source>
        <strain evidence="2">M932</strain>
    </source>
</reference>
<evidence type="ECO:0000313" key="3">
    <source>
        <dbReference type="Proteomes" id="UP001243330"/>
    </source>
</evidence>
<comment type="caution">
    <text evidence="2">The sequence shown here is derived from an EMBL/GenBank/DDBJ whole genome shotgun (WGS) entry which is preliminary data.</text>
</comment>
<feature type="region of interest" description="Disordered" evidence="1">
    <location>
        <begin position="1"/>
        <end position="46"/>
    </location>
</feature>
<evidence type="ECO:0000256" key="1">
    <source>
        <dbReference type="SAM" id="MobiDB-lite"/>
    </source>
</evidence>
<dbReference type="Proteomes" id="UP001243330">
    <property type="component" value="Unassembled WGS sequence"/>
</dbReference>
<name>A0AAD9A631_9PEZI</name>
<keyword evidence="3" id="KW-1185">Reference proteome</keyword>
<accession>A0AAD9A631</accession>
<dbReference type="EMBL" id="JAQOWY010000458">
    <property type="protein sequence ID" value="KAK1841767.1"/>
    <property type="molecule type" value="Genomic_DNA"/>
</dbReference>
<organism evidence="2 3">
    <name type="scientific">Colletotrichum chrysophilum</name>
    <dbReference type="NCBI Taxonomy" id="1836956"/>
    <lineage>
        <taxon>Eukaryota</taxon>
        <taxon>Fungi</taxon>
        <taxon>Dikarya</taxon>
        <taxon>Ascomycota</taxon>
        <taxon>Pezizomycotina</taxon>
        <taxon>Sordariomycetes</taxon>
        <taxon>Hypocreomycetidae</taxon>
        <taxon>Glomerellales</taxon>
        <taxon>Glomerellaceae</taxon>
        <taxon>Colletotrichum</taxon>
        <taxon>Colletotrichum gloeosporioides species complex</taxon>
    </lineage>
</organism>
<protein>
    <submittedName>
        <fullName evidence="2">Uncharacterized protein</fullName>
    </submittedName>
</protein>
<evidence type="ECO:0000313" key="2">
    <source>
        <dbReference type="EMBL" id="KAK1841767.1"/>
    </source>
</evidence>
<sequence>MGCFSKTGAEAKSRSYSQPRGPDRRTEAQEGSDINAQQPVRPVAKRQHVQISAPPFRISIPLSRHDGAASVSMKAFTTGYVREHMPYREDPFTCLPR</sequence>
<gene>
    <name evidence="2" type="ORF">CCHR01_15609</name>
</gene>
<proteinExistence type="predicted"/>
<dbReference type="AlphaFoldDB" id="A0AAD9A631"/>